<comment type="caution">
    <text evidence="7">The sequence shown here is derived from an EMBL/GenBank/DDBJ whole genome shotgun (WGS) entry which is preliminary data.</text>
</comment>
<feature type="domain" description="FAD-binding" evidence="6">
    <location>
        <begin position="4"/>
        <end position="352"/>
    </location>
</feature>
<dbReference type="SUPFAM" id="SSF51905">
    <property type="entry name" value="FAD/NAD(P)-binding domain"/>
    <property type="match status" value="1"/>
</dbReference>
<evidence type="ECO:0000256" key="3">
    <source>
        <dbReference type="ARBA" id="ARBA00022827"/>
    </source>
</evidence>
<reference evidence="7" key="1">
    <citation type="submission" date="2023-10" db="EMBL/GenBank/DDBJ databases">
        <authorList>
            <person name="Hackl T."/>
        </authorList>
    </citation>
    <scope>NUCLEOTIDE SEQUENCE</scope>
</reference>
<dbReference type="PANTHER" id="PTHR46865:SF7">
    <property type="entry name" value="MONOOXYGENASE, PUTATIVE (AFU_ORTHOLOGUE AFUA_8G07040)-RELATED"/>
    <property type="match status" value="1"/>
</dbReference>
<evidence type="ECO:0000313" key="7">
    <source>
        <dbReference type="EMBL" id="CAJ2513138.1"/>
    </source>
</evidence>
<name>A0AAI8VZ76_9PEZI</name>
<dbReference type="Pfam" id="PF01494">
    <property type="entry name" value="FAD_binding_3"/>
    <property type="match status" value="1"/>
</dbReference>
<evidence type="ECO:0000313" key="8">
    <source>
        <dbReference type="Proteomes" id="UP001295740"/>
    </source>
</evidence>
<organism evidence="7 8">
    <name type="scientific">Anthostomella pinea</name>
    <dbReference type="NCBI Taxonomy" id="933095"/>
    <lineage>
        <taxon>Eukaryota</taxon>
        <taxon>Fungi</taxon>
        <taxon>Dikarya</taxon>
        <taxon>Ascomycota</taxon>
        <taxon>Pezizomycotina</taxon>
        <taxon>Sordariomycetes</taxon>
        <taxon>Xylariomycetidae</taxon>
        <taxon>Xylariales</taxon>
        <taxon>Xylariaceae</taxon>
        <taxon>Anthostomella</taxon>
    </lineage>
</organism>
<protein>
    <submittedName>
        <fullName evidence="7">Uu.00g012570.m01.CDS01</fullName>
    </submittedName>
</protein>
<dbReference type="Proteomes" id="UP001295740">
    <property type="component" value="Unassembled WGS sequence"/>
</dbReference>
<keyword evidence="3" id="KW-0274">FAD</keyword>
<dbReference type="EMBL" id="CAUWAG010000020">
    <property type="protein sequence ID" value="CAJ2513138.1"/>
    <property type="molecule type" value="Genomic_DNA"/>
</dbReference>
<gene>
    <name evidence="7" type="ORF">KHLLAP_LOCUS13606</name>
</gene>
<evidence type="ECO:0000256" key="5">
    <source>
        <dbReference type="SAM" id="SignalP"/>
    </source>
</evidence>
<evidence type="ECO:0000259" key="6">
    <source>
        <dbReference type="Pfam" id="PF01494"/>
    </source>
</evidence>
<dbReference type="PANTHER" id="PTHR46865">
    <property type="entry name" value="OXIDOREDUCTASE-RELATED"/>
    <property type="match status" value="1"/>
</dbReference>
<keyword evidence="4" id="KW-0560">Oxidoreductase</keyword>
<dbReference type="GO" id="GO:0071949">
    <property type="term" value="F:FAD binding"/>
    <property type="evidence" value="ECO:0007669"/>
    <property type="project" value="InterPro"/>
</dbReference>
<dbReference type="InterPro" id="IPR036188">
    <property type="entry name" value="FAD/NAD-bd_sf"/>
</dbReference>
<dbReference type="GO" id="GO:0016491">
    <property type="term" value="F:oxidoreductase activity"/>
    <property type="evidence" value="ECO:0007669"/>
    <property type="project" value="UniProtKB-KW"/>
</dbReference>
<sequence>MPLNILIVGAGVCGPALAMLLQSSDPSYNITVVERSASLRTAGQQIDLKSQGIEVLKKMGLFDTIKAHCVEETGLEILDPKAKPIAFFGVSPSGERRMALTSEYEIMRGDVVMELYEASLRQNAKLNGKLAYEFGKTIEELAQDGDEVDVTFSDGGKCRYDLVVAADGQASRTRRLAFGQDASDAAFKSLGIHAAYFSIPRIEGEGGNAKTYSAPGSRMMFTRTSNRPVTQVLLFIMKDVEELSKSYKQPVEKQKEAFAEAFRDAGWQSDRFLSEMKTCDDFYAHEVGQIKMGRLYNGCVVLLGDAGYCPSPFTGMGATGCLVGAYVLAGALATHKNDIVGALKAYEDVARPPVEEFQTLRGPPLGALFPSSQLGIWVLRNAMWAVSKLEQMTHRSPAQNAQGWKLPEYAELNLQA</sequence>
<evidence type="ECO:0000256" key="1">
    <source>
        <dbReference type="ARBA" id="ARBA00005179"/>
    </source>
</evidence>
<dbReference type="InterPro" id="IPR051704">
    <property type="entry name" value="FAD_aromatic-hydroxylase"/>
</dbReference>
<feature type="chain" id="PRO_5042588167" evidence="5">
    <location>
        <begin position="19"/>
        <end position="416"/>
    </location>
</feature>
<dbReference type="PRINTS" id="PR00420">
    <property type="entry name" value="RNGMNOXGNASE"/>
</dbReference>
<dbReference type="Gene3D" id="3.50.50.60">
    <property type="entry name" value="FAD/NAD(P)-binding domain"/>
    <property type="match status" value="1"/>
</dbReference>
<dbReference type="AlphaFoldDB" id="A0AAI8VZ76"/>
<comment type="pathway">
    <text evidence="1">Secondary metabolite biosynthesis.</text>
</comment>
<evidence type="ECO:0000256" key="2">
    <source>
        <dbReference type="ARBA" id="ARBA00022630"/>
    </source>
</evidence>
<proteinExistence type="predicted"/>
<dbReference type="InterPro" id="IPR002938">
    <property type="entry name" value="FAD-bd"/>
</dbReference>
<keyword evidence="2" id="KW-0285">Flavoprotein</keyword>
<evidence type="ECO:0000256" key="4">
    <source>
        <dbReference type="ARBA" id="ARBA00023002"/>
    </source>
</evidence>
<accession>A0AAI8VZ76</accession>
<feature type="signal peptide" evidence="5">
    <location>
        <begin position="1"/>
        <end position="18"/>
    </location>
</feature>
<keyword evidence="8" id="KW-1185">Reference proteome</keyword>
<keyword evidence="5" id="KW-0732">Signal</keyword>